<keyword evidence="3" id="KW-1185">Reference proteome</keyword>
<feature type="region of interest" description="Disordered" evidence="1">
    <location>
        <begin position="1"/>
        <end position="113"/>
    </location>
</feature>
<dbReference type="AlphaFoldDB" id="A0AAE9E2R7"/>
<evidence type="ECO:0000313" key="2">
    <source>
        <dbReference type="EMBL" id="UMM13852.1"/>
    </source>
</evidence>
<feature type="compositionally biased region" description="Basic and acidic residues" evidence="1">
    <location>
        <begin position="69"/>
        <end position="100"/>
    </location>
</feature>
<proteinExistence type="predicted"/>
<dbReference type="EMBL" id="CP092620">
    <property type="protein sequence ID" value="UMM13852.1"/>
    <property type="molecule type" value="Genomic_DNA"/>
</dbReference>
<gene>
    <name evidence="2" type="ORF">L5515_001926</name>
</gene>
<sequence length="113" mass="12293">MRQPTQSTVKKNNSTDSMNVCSSKKKQNGRTREENPISGEVTATIVAPEAGTPETETSEIKNSENVAIGKKEENKEISESKEEEKKGFGGDNKDKGGDKPKTKKAHRIGCLSI</sequence>
<reference evidence="2 3" key="1">
    <citation type="submission" date="2022-04" db="EMBL/GenBank/DDBJ databases">
        <title>Chromosome-level reference genomes for two strains of Caenorhabditis briggsae: an improved platform for comparative genomics.</title>
        <authorList>
            <person name="Stevens L."/>
            <person name="Andersen E."/>
        </authorList>
    </citation>
    <scope>NUCLEOTIDE SEQUENCE [LARGE SCALE GENOMIC DNA]</scope>
    <source>
        <strain evidence="2">VX34</strain>
        <tissue evidence="2">Whole-organism</tissue>
    </source>
</reference>
<protein>
    <submittedName>
        <fullName evidence="2">Uncharacterized protein</fullName>
    </submittedName>
</protein>
<organism evidence="2 3">
    <name type="scientific">Caenorhabditis briggsae</name>
    <dbReference type="NCBI Taxonomy" id="6238"/>
    <lineage>
        <taxon>Eukaryota</taxon>
        <taxon>Metazoa</taxon>
        <taxon>Ecdysozoa</taxon>
        <taxon>Nematoda</taxon>
        <taxon>Chromadorea</taxon>
        <taxon>Rhabditida</taxon>
        <taxon>Rhabditina</taxon>
        <taxon>Rhabditomorpha</taxon>
        <taxon>Rhabditoidea</taxon>
        <taxon>Rhabditidae</taxon>
        <taxon>Peloderinae</taxon>
        <taxon>Caenorhabditis</taxon>
    </lineage>
</organism>
<evidence type="ECO:0000313" key="3">
    <source>
        <dbReference type="Proteomes" id="UP000829354"/>
    </source>
</evidence>
<evidence type="ECO:0000256" key="1">
    <source>
        <dbReference type="SAM" id="MobiDB-lite"/>
    </source>
</evidence>
<name>A0AAE9E2R7_CAEBR</name>
<feature type="compositionally biased region" description="Polar residues" evidence="1">
    <location>
        <begin position="1"/>
        <end position="22"/>
    </location>
</feature>
<dbReference type="Proteomes" id="UP000829354">
    <property type="component" value="Chromosome I"/>
</dbReference>
<accession>A0AAE9E2R7</accession>